<sequence length="137" mass="16240">MISGSNFLALWMTLCRIFVMEFYQCLKGKRYLIVLDDMWSIEPWNDLERSFSNDGNGSRILITSRLPDVASRIKVDSIPYPLCLLLMMDVRNCYRRSCSVQKNALMNWWQLESKLQEVIKDFFFQFLQYLGSLKELT</sequence>
<dbReference type="PANTHER" id="PTHR36766:SF44">
    <property type="entry name" value="NBS-CODING RESISTANCE GENE ANALOG"/>
    <property type="match status" value="1"/>
</dbReference>
<dbReference type="Pfam" id="PF00931">
    <property type="entry name" value="NB-ARC"/>
    <property type="match status" value="1"/>
</dbReference>
<dbReference type="Gene3D" id="3.40.50.300">
    <property type="entry name" value="P-loop containing nucleotide triphosphate hydrolases"/>
    <property type="match status" value="1"/>
</dbReference>
<dbReference type="AlphaFoldDB" id="A0ABD2YXA9"/>
<dbReference type="PANTHER" id="PTHR36766">
    <property type="entry name" value="PLANT BROAD-SPECTRUM MILDEW RESISTANCE PROTEIN RPW8"/>
    <property type="match status" value="1"/>
</dbReference>
<feature type="domain" description="NB-ARC" evidence="3">
    <location>
        <begin position="21"/>
        <end position="77"/>
    </location>
</feature>
<keyword evidence="1" id="KW-0611">Plant defense</keyword>
<evidence type="ECO:0000256" key="2">
    <source>
        <dbReference type="SAM" id="SignalP"/>
    </source>
</evidence>
<dbReference type="InterPro" id="IPR002182">
    <property type="entry name" value="NB-ARC"/>
</dbReference>
<proteinExistence type="predicted"/>
<keyword evidence="2" id="KW-0732">Signal</keyword>
<accession>A0ABD2YXA9</accession>
<organism evidence="4 5">
    <name type="scientific">Cinchona calisaya</name>
    <dbReference type="NCBI Taxonomy" id="153742"/>
    <lineage>
        <taxon>Eukaryota</taxon>
        <taxon>Viridiplantae</taxon>
        <taxon>Streptophyta</taxon>
        <taxon>Embryophyta</taxon>
        <taxon>Tracheophyta</taxon>
        <taxon>Spermatophyta</taxon>
        <taxon>Magnoliopsida</taxon>
        <taxon>eudicotyledons</taxon>
        <taxon>Gunneridae</taxon>
        <taxon>Pentapetalae</taxon>
        <taxon>asterids</taxon>
        <taxon>lamiids</taxon>
        <taxon>Gentianales</taxon>
        <taxon>Rubiaceae</taxon>
        <taxon>Cinchonoideae</taxon>
        <taxon>Cinchoneae</taxon>
        <taxon>Cinchona</taxon>
    </lineage>
</organism>
<keyword evidence="5" id="KW-1185">Reference proteome</keyword>
<feature type="chain" id="PRO_5044877960" description="NB-ARC domain-containing protein" evidence="2">
    <location>
        <begin position="23"/>
        <end position="137"/>
    </location>
</feature>
<dbReference type="SUPFAM" id="SSF52540">
    <property type="entry name" value="P-loop containing nucleoside triphosphate hydrolases"/>
    <property type="match status" value="1"/>
</dbReference>
<name>A0ABD2YXA9_9GENT</name>
<gene>
    <name evidence="4" type="ORF">ACH5RR_029584</name>
</gene>
<reference evidence="4 5" key="1">
    <citation type="submission" date="2024-11" db="EMBL/GenBank/DDBJ databases">
        <title>A near-complete genome assembly of Cinchona calisaya.</title>
        <authorList>
            <person name="Lian D.C."/>
            <person name="Zhao X.W."/>
            <person name="Wei L."/>
        </authorList>
    </citation>
    <scope>NUCLEOTIDE SEQUENCE [LARGE SCALE GENOMIC DNA]</scope>
    <source>
        <tissue evidence="4">Nenye</tissue>
    </source>
</reference>
<feature type="signal peptide" evidence="2">
    <location>
        <begin position="1"/>
        <end position="22"/>
    </location>
</feature>
<comment type="caution">
    <text evidence="4">The sequence shown here is derived from an EMBL/GenBank/DDBJ whole genome shotgun (WGS) entry which is preliminary data.</text>
</comment>
<dbReference type="EMBL" id="JBJUIK010000012">
    <property type="protein sequence ID" value="KAL3510183.1"/>
    <property type="molecule type" value="Genomic_DNA"/>
</dbReference>
<protein>
    <recommendedName>
        <fullName evidence="3">NB-ARC domain-containing protein</fullName>
    </recommendedName>
</protein>
<evidence type="ECO:0000313" key="5">
    <source>
        <dbReference type="Proteomes" id="UP001630127"/>
    </source>
</evidence>
<evidence type="ECO:0000313" key="4">
    <source>
        <dbReference type="EMBL" id="KAL3510183.1"/>
    </source>
</evidence>
<evidence type="ECO:0000256" key="1">
    <source>
        <dbReference type="ARBA" id="ARBA00022821"/>
    </source>
</evidence>
<dbReference type="GO" id="GO:0006952">
    <property type="term" value="P:defense response"/>
    <property type="evidence" value="ECO:0007669"/>
    <property type="project" value="UniProtKB-KW"/>
</dbReference>
<dbReference type="Proteomes" id="UP001630127">
    <property type="component" value="Unassembled WGS sequence"/>
</dbReference>
<evidence type="ECO:0000259" key="3">
    <source>
        <dbReference type="Pfam" id="PF00931"/>
    </source>
</evidence>
<dbReference type="InterPro" id="IPR027417">
    <property type="entry name" value="P-loop_NTPase"/>
</dbReference>